<dbReference type="Proteomes" id="UP000712673">
    <property type="component" value="Unassembled WGS sequence"/>
</dbReference>
<evidence type="ECO:0000313" key="3">
    <source>
        <dbReference type="Proteomes" id="UP000712673"/>
    </source>
</evidence>
<name>A0A938AZY0_UNCTE</name>
<comment type="caution">
    <text evidence="2">The sequence shown here is derived from an EMBL/GenBank/DDBJ whole genome shotgun (WGS) entry which is preliminary data.</text>
</comment>
<proteinExistence type="predicted"/>
<feature type="domain" description="NADP-dependent oxidoreductase" evidence="1">
    <location>
        <begin position="12"/>
        <end position="242"/>
    </location>
</feature>
<feature type="non-terminal residue" evidence="2">
    <location>
        <position position="1"/>
    </location>
</feature>
<accession>A0A938AZY0</accession>
<dbReference type="EMBL" id="VGLS01000095">
    <property type="protein sequence ID" value="MBM3223107.1"/>
    <property type="molecule type" value="Genomic_DNA"/>
</dbReference>
<dbReference type="SUPFAM" id="SSF51430">
    <property type="entry name" value="NAD(P)-linked oxidoreductase"/>
    <property type="match status" value="1"/>
</dbReference>
<dbReference type="AlphaFoldDB" id="A0A938AZY0"/>
<dbReference type="InterPro" id="IPR023210">
    <property type="entry name" value="NADP_OxRdtase_dom"/>
</dbReference>
<reference evidence="2" key="1">
    <citation type="submission" date="2019-03" db="EMBL/GenBank/DDBJ databases">
        <title>Lake Tanganyika Metagenome-Assembled Genomes (MAGs).</title>
        <authorList>
            <person name="Tran P."/>
        </authorList>
    </citation>
    <scope>NUCLEOTIDE SEQUENCE</scope>
    <source>
        <strain evidence="2">K_DeepCast_65m_m2_066</strain>
    </source>
</reference>
<organism evidence="2 3">
    <name type="scientific">Tectimicrobiota bacterium</name>
    <dbReference type="NCBI Taxonomy" id="2528274"/>
    <lineage>
        <taxon>Bacteria</taxon>
        <taxon>Pseudomonadati</taxon>
        <taxon>Nitrospinota/Tectimicrobiota group</taxon>
        <taxon>Candidatus Tectimicrobiota</taxon>
    </lineage>
</organism>
<dbReference type="Pfam" id="PF00248">
    <property type="entry name" value="Aldo_ket_red"/>
    <property type="match status" value="1"/>
</dbReference>
<dbReference type="Gene3D" id="3.20.20.100">
    <property type="entry name" value="NADP-dependent oxidoreductase domain"/>
    <property type="match status" value="1"/>
</dbReference>
<protein>
    <submittedName>
        <fullName evidence="2">Aldo/keto reductase</fullName>
    </submittedName>
</protein>
<dbReference type="CDD" id="cd19101">
    <property type="entry name" value="AKR_unchar"/>
    <property type="match status" value="1"/>
</dbReference>
<evidence type="ECO:0000259" key="1">
    <source>
        <dbReference type="Pfam" id="PF00248"/>
    </source>
</evidence>
<sequence length="262" mass="29534">RGTESLSTMQAFTKWVPHPGPMTRGIVEQNMGISLRRMGVETLDLLQFHWWDYDDPAYLDALTHMTRLCEEGRIKHLALTNFDTAHVQTITEHGIRIVSNQVQYSLIDLRPEVRMVPFCLEHQITLLTYGTVCGGLLSDAYLGQPEPRSAALNTASLRKYKQMIDAWGGWALFQELLQALRQIADRHGVSIANVAVRYILDRPAVAGVIVGIRLGVAEHLADNARVFDCSLTPDDHEAINAVLVKSRDLYHRIGDCGDEYRR</sequence>
<dbReference type="InterPro" id="IPR036812">
    <property type="entry name" value="NAD(P)_OxRdtase_dom_sf"/>
</dbReference>
<gene>
    <name evidence="2" type="ORF">FJZ47_04795</name>
</gene>
<evidence type="ECO:0000313" key="2">
    <source>
        <dbReference type="EMBL" id="MBM3223107.1"/>
    </source>
</evidence>
<dbReference type="PANTHER" id="PTHR43147:SF2">
    <property type="entry name" value="NADP-DEPENDENT OXIDOREDUCTASE DOMAIN-CONTAINING PROTEIN"/>
    <property type="match status" value="1"/>
</dbReference>
<dbReference type="PANTHER" id="PTHR43147">
    <property type="entry name" value="PROTEIN TAS"/>
    <property type="match status" value="1"/>
</dbReference>